<dbReference type="EMBL" id="QCYK01000002">
    <property type="protein sequence ID" value="PUZ25813.1"/>
    <property type="molecule type" value="Genomic_DNA"/>
</dbReference>
<dbReference type="Proteomes" id="UP000244450">
    <property type="component" value="Unassembled WGS sequence"/>
</dbReference>
<dbReference type="InterPro" id="IPR023393">
    <property type="entry name" value="START-like_dom_sf"/>
</dbReference>
<comment type="similarity">
    <text evidence="1">Belongs to the AHA1 family.</text>
</comment>
<keyword evidence="4" id="KW-1185">Reference proteome</keyword>
<dbReference type="OrthoDB" id="2355173at2"/>
<name>A0A2T7BHT9_9BACT</name>
<dbReference type="SUPFAM" id="SSF55961">
    <property type="entry name" value="Bet v1-like"/>
    <property type="match status" value="1"/>
</dbReference>
<dbReference type="Pfam" id="PF08327">
    <property type="entry name" value="AHSA1"/>
    <property type="match status" value="1"/>
</dbReference>
<sequence length="148" mass="17004">MEKQIRHSIFFPQQPEQVWEFITDAELIAQWLMPNDFKPLPGHEFTFRISPMPQFDFDGIVYCKVLEIAAPHKLSYSWKGGPGDGSTNLDSVVTITLSPKEKGTEMTLVHDRFKVLENLRIFDAMDKGWLQNMHKMAAGLQARHQTVS</sequence>
<evidence type="ECO:0000313" key="3">
    <source>
        <dbReference type="EMBL" id="PUZ25813.1"/>
    </source>
</evidence>
<accession>A0A2T7BHT9</accession>
<dbReference type="CDD" id="cd07814">
    <property type="entry name" value="SRPBCC_CalC_Aha1-like"/>
    <property type="match status" value="1"/>
</dbReference>
<dbReference type="RefSeq" id="WP_108687652.1">
    <property type="nucleotide sequence ID" value="NZ_QCYK01000002.1"/>
</dbReference>
<organism evidence="3 4">
    <name type="scientific">Chitinophaga parva</name>
    <dbReference type="NCBI Taxonomy" id="2169414"/>
    <lineage>
        <taxon>Bacteria</taxon>
        <taxon>Pseudomonadati</taxon>
        <taxon>Bacteroidota</taxon>
        <taxon>Chitinophagia</taxon>
        <taxon>Chitinophagales</taxon>
        <taxon>Chitinophagaceae</taxon>
        <taxon>Chitinophaga</taxon>
    </lineage>
</organism>
<dbReference type="AlphaFoldDB" id="A0A2T7BHT9"/>
<feature type="domain" description="Activator of Hsp90 ATPase homologue 1/2-like C-terminal" evidence="2">
    <location>
        <begin position="14"/>
        <end position="138"/>
    </location>
</feature>
<evidence type="ECO:0000259" key="2">
    <source>
        <dbReference type="Pfam" id="PF08327"/>
    </source>
</evidence>
<proteinExistence type="inferred from homology"/>
<evidence type="ECO:0000313" key="4">
    <source>
        <dbReference type="Proteomes" id="UP000244450"/>
    </source>
</evidence>
<comment type="caution">
    <text evidence="3">The sequence shown here is derived from an EMBL/GenBank/DDBJ whole genome shotgun (WGS) entry which is preliminary data.</text>
</comment>
<reference evidence="3 4" key="1">
    <citation type="submission" date="2018-04" db="EMBL/GenBank/DDBJ databases">
        <title>Chitinophaga fuyangensis sp. nov., isolated from soil in a chemical factory.</title>
        <authorList>
            <person name="Chen K."/>
        </authorList>
    </citation>
    <scope>NUCLEOTIDE SEQUENCE [LARGE SCALE GENOMIC DNA]</scope>
    <source>
        <strain evidence="3 4">LY-1</strain>
    </source>
</reference>
<evidence type="ECO:0000256" key="1">
    <source>
        <dbReference type="ARBA" id="ARBA00006817"/>
    </source>
</evidence>
<gene>
    <name evidence="3" type="ORF">DCC81_16270</name>
</gene>
<protein>
    <submittedName>
        <fullName evidence="3">ATPase</fullName>
    </submittedName>
</protein>
<dbReference type="Gene3D" id="3.30.530.20">
    <property type="match status" value="1"/>
</dbReference>
<dbReference type="InterPro" id="IPR013538">
    <property type="entry name" value="ASHA1/2-like_C"/>
</dbReference>